<dbReference type="InterPro" id="IPR001117">
    <property type="entry name" value="Cu-oxidase_2nd"/>
</dbReference>
<dbReference type="AlphaFoldDB" id="A0A8H7SJ76"/>
<feature type="domain" description="Plastocyanin-like" evidence="6">
    <location>
        <begin position="191"/>
        <end position="344"/>
    </location>
</feature>
<evidence type="ECO:0000313" key="10">
    <source>
        <dbReference type="Proteomes" id="UP000613177"/>
    </source>
</evidence>
<keyword evidence="5" id="KW-0732">Signal</keyword>
<keyword evidence="2" id="KW-0479">Metal-binding</keyword>
<evidence type="ECO:0000259" key="7">
    <source>
        <dbReference type="Pfam" id="PF07731"/>
    </source>
</evidence>
<dbReference type="Pfam" id="PF07731">
    <property type="entry name" value="Cu-oxidase_2"/>
    <property type="match status" value="1"/>
</dbReference>
<dbReference type="SUPFAM" id="SSF49503">
    <property type="entry name" value="Cupredoxins"/>
    <property type="match status" value="3"/>
</dbReference>
<sequence>MIRWNTLLGFFYLVLCVGKIIRAEAITESITRYYEFNVTQHSINPDCSEHTSPVFLINGQMPGPTITANQGDIIHVLIRNKLSEVDTHHHDVAIHFHGIRQYGSNHADGVPFLTQLPIRPGQEFVQEFRVINQAGTFFYHAHVGLQEETVFGPLIVYESQAANPEILSTESSTNSTEFLPLTAGPFSYHDEHVAILSEWWHRPPIEFENFLMGSKFKFLPEADSVLINGRTMHDTRHATLAKCGGYDVMTVLPNKTYRFRVIGATTFRTLGFAIARHNLTIIEVDGELVKPYTVNQLEVAPGQRFSVLVHTDQVLDDYSIRVVRRWSDDVGRPTNGIAVLQYQQPISRLNHPSLGVGSRGVLRFKRPAMIQPPSIHPVFEKAELEAPYWIWQELEPLYGVDPTVRKPASRTIKLRSVDRHLPDGTTRWQVNGVAYTEEMGSKQQPILYNVLNKTRQLPGRYNTAHTNGYDPNLRTYPLKHFEIVDIVIQTTHMPGEPCRSHPWHTHGHSHWEIANGKGEYTEERDGKIRNINTPILKDITMIYPNVDPDLFTKDGEKVTSPVGCGWSKIRIVADNPGIWAVHCHNTPHMLMGMMVALEEAPELISRP</sequence>
<evidence type="ECO:0000259" key="8">
    <source>
        <dbReference type="Pfam" id="PF07732"/>
    </source>
</evidence>
<evidence type="ECO:0008006" key="11">
    <source>
        <dbReference type="Google" id="ProtNLM"/>
    </source>
</evidence>
<feature type="domain" description="Plastocyanin-like" evidence="7">
    <location>
        <begin position="443"/>
        <end position="601"/>
    </location>
</feature>
<comment type="caution">
    <text evidence="9">The sequence shown here is derived from an EMBL/GenBank/DDBJ whole genome shotgun (WGS) entry which is preliminary data.</text>
</comment>
<dbReference type="InterPro" id="IPR008972">
    <property type="entry name" value="Cupredoxin"/>
</dbReference>
<keyword evidence="4" id="KW-0186">Copper</keyword>
<dbReference type="Proteomes" id="UP000613177">
    <property type="component" value="Unassembled WGS sequence"/>
</dbReference>
<evidence type="ECO:0000256" key="1">
    <source>
        <dbReference type="ARBA" id="ARBA00010609"/>
    </source>
</evidence>
<accession>A0A8H7SJ76</accession>
<comment type="similarity">
    <text evidence="1">Belongs to the multicopper oxidase family.</text>
</comment>
<evidence type="ECO:0000256" key="3">
    <source>
        <dbReference type="ARBA" id="ARBA00023002"/>
    </source>
</evidence>
<dbReference type="InterPro" id="IPR011707">
    <property type="entry name" value="Cu-oxidase-like_N"/>
</dbReference>
<dbReference type="InterPro" id="IPR033138">
    <property type="entry name" value="Cu_oxidase_CS"/>
</dbReference>
<dbReference type="InterPro" id="IPR002355">
    <property type="entry name" value="Cu_oxidase_Cu_BS"/>
</dbReference>
<evidence type="ECO:0000256" key="5">
    <source>
        <dbReference type="SAM" id="SignalP"/>
    </source>
</evidence>
<dbReference type="CDD" id="cd04206">
    <property type="entry name" value="CuRO_1_LCC_like"/>
    <property type="match status" value="1"/>
</dbReference>
<name>A0A8H7SJ76_9FUNG</name>
<dbReference type="CDD" id="cd04205">
    <property type="entry name" value="CuRO_2_LCC_like"/>
    <property type="match status" value="1"/>
</dbReference>
<dbReference type="InterPro" id="IPR011706">
    <property type="entry name" value="Cu-oxidase_C"/>
</dbReference>
<evidence type="ECO:0000256" key="4">
    <source>
        <dbReference type="ARBA" id="ARBA00023008"/>
    </source>
</evidence>
<evidence type="ECO:0000259" key="6">
    <source>
        <dbReference type="Pfam" id="PF00394"/>
    </source>
</evidence>
<keyword evidence="10" id="KW-1185">Reference proteome</keyword>
<evidence type="ECO:0000313" key="9">
    <source>
        <dbReference type="EMBL" id="KAG2229063.1"/>
    </source>
</evidence>
<dbReference type="PROSITE" id="PS00079">
    <property type="entry name" value="MULTICOPPER_OXIDASE1"/>
    <property type="match status" value="1"/>
</dbReference>
<dbReference type="PANTHER" id="PTHR11709:SF394">
    <property type="entry name" value="FI03373P-RELATED"/>
    <property type="match status" value="1"/>
</dbReference>
<dbReference type="GO" id="GO:0016491">
    <property type="term" value="F:oxidoreductase activity"/>
    <property type="evidence" value="ECO:0007669"/>
    <property type="project" value="UniProtKB-KW"/>
</dbReference>
<organism evidence="9 10">
    <name type="scientific">Thamnidium elegans</name>
    <dbReference type="NCBI Taxonomy" id="101142"/>
    <lineage>
        <taxon>Eukaryota</taxon>
        <taxon>Fungi</taxon>
        <taxon>Fungi incertae sedis</taxon>
        <taxon>Mucoromycota</taxon>
        <taxon>Mucoromycotina</taxon>
        <taxon>Mucoromycetes</taxon>
        <taxon>Mucorales</taxon>
        <taxon>Mucorineae</taxon>
        <taxon>Mucoraceae</taxon>
        <taxon>Thamnidium</taxon>
    </lineage>
</organism>
<dbReference type="Gene3D" id="2.60.40.420">
    <property type="entry name" value="Cupredoxins - blue copper proteins"/>
    <property type="match status" value="3"/>
</dbReference>
<proteinExistence type="inferred from homology"/>
<dbReference type="GO" id="GO:0005507">
    <property type="term" value="F:copper ion binding"/>
    <property type="evidence" value="ECO:0007669"/>
    <property type="project" value="InterPro"/>
</dbReference>
<feature type="chain" id="PRO_5034889607" description="L-ascorbate oxidase" evidence="5">
    <location>
        <begin position="26"/>
        <end position="607"/>
    </location>
</feature>
<dbReference type="PROSITE" id="PS00080">
    <property type="entry name" value="MULTICOPPER_OXIDASE2"/>
    <property type="match status" value="1"/>
</dbReference>
<dbReference type="PANTHER" id="PTHR11709">
    <property type="entry name" value="MULTI-COPPER OXIDASE"/>
    <property type="match status" value="1"/>
</dbReference>
<reference evidence="9" key="1">
    <citation type="submission" date="2021-01" db="EMBL/GenBank/DDBJ databases">
        <title>Metabolic potential, ecology and presence of endohyphal bacteria is reflected in genomic diversity of Mucoromycotina.</title>
        <authorList>
            <person name="Muszewska A."/>
            <person name="Okrasinska A."/>
            <person name="Steczkiewicz K."/>
            <person name="Drgas O."/>
            <person name="Orlowska M."/>
            <person name="Perlinska-Lenart U."/>
            <person name="Aleksandrzak-Piekarczyk T."/>
            <person name="Szatraj K."/>
            <person name="Zielenkiewicz U."/>
            <person name="Pilsyk S."/>
            <person name="Malc E."/>
            <person name="Mieczkowski P."/>
            <person name="Kruszewska J.S."/>
            <person name="Biernat P."/>
            <person name="Pawlowska J."/>
        </authorList>
    </citation>
    <scope>NUCLEOTIDE SEQUENCE</scope>
    <source>
        <strain evidence="9">WA0000018081</strain>
    </source>
</reference>
<feature type="domain" description="Plastocyanin-like" evidence="8">
    <location>
        <begin position="38"/>
        <end position="159"/>
    </location>
</feature>
<dbReference type="Pfam" id="PF00394">
    <property type="entry name" value="Cu-oxidase"/>
    <property type="match status" value="1"/>
</dbReference>
<keyword evidence="3" id="KW-0560">Oxidoreductase</keyword>
<gene>
    <name evidence="9" type="ORF">INT48_000560</name>
</gene>
<feature type="signal peptide" evidence="5">
    <location>
        <begin position="1"/>
        <end position="25"/>
    </location>
</feature>
<dbReference type="Pfam" id="PF07732">
    <property type="entry name" value="Cu-oxidase_3"/>
    <property type="match status" value="1"/>
</dbReference>
<dbReference type="EMBL" id="JAEPRE010000315">
    <property type="protein sequence ID" value="KAG2229063.1"/>
    <property type="molecule type" value="Genomic_DNA"/>
</dbReference>
<dbReference type="FunFam" id="2.60.40.420:FF:000045">
    <property type="entry name" value="Laccase 2"/>
    <property type="match status" value="1"/>
</dbReference>
<dbReference type="InterPro" id="IPR045087">
    <property type="entry name" value="Cu-oxidase_fam"/>
</dbReference>
<evidence type="ECO:0000256" key="2">
    <source>
        <dbReference type="ARBA" id="ARBA00022723"/>
    </source>
</evidence>
<protein>
    <recommendedName>
        <fullName evidence="11">L-ascorbate oxidase</fullName>
    </recommendedName>
</protein>